<gene>
    <name evidence="3" type="ORF">COY66_04775</name>
</gene>
<dbReference type="Pfam" id="PF01476">
    <property type="entry name" value="LysM"/>
    <property type="match status" value="1"/>
</dbReference>
<dbReference type="Gene3D" id="3.10.350.10">
    <property type="entry name" value="LysM domain"/>
    <property type="match status" value="1"/>
</dbReference>
<feature type="domain" description="LysM" evidence="2">
    <location>
        <begin position="21"/>
        <end position="67"/>
    </location>
</feature>
<dbReference type="InterPro" id="IPR036779">
    <property type="entry name" value="LysM_dom_sf"/>
</dbReference>
<organism evidence="3 4">
    <name type="scientific">Candidatus Kerfeldbacteria bacterium CG_4_10_14_0_8_um_filter_42_10</name>
    <dbReference type="NCBI Taxonomy" id="2014248"/>
    <lineage>
        <taxon>Bacteria</taxon>
        <taxon>Candidatus Kerfeldiibacteriota</taxon>
    </lineage>
</organism>
<comment type="caution">
    <text evidence="3">The sequence shown here is derived from an EMBL/GenBank/DDBJ whole genome shotgun (WGS) entry which is preliminary data.</text>
</comment>
<dbReference type="Proteomes" id="UP000230779">
    <property type="component" value="Unassembled WGS sequence"/>
</dbReference>
<dbReference type="InterPro" id="IPR018392">
    <property type="entry name" value="LysM"/>
</dbReference>
<dbReference type="SUPFAM" id="SSF54106">
    <property type="entry name" value="LysM domain"/>
    <property type="match status" value="1"/>
</dbReference>
<dbReference type="PROSITE" id="PS51782">
    <property type="entry name" value="LYSM"/>
    <property type="match status" value="1"/>
</dbReference>
<evidence type="ECO:0000313" key="3">
    <source>
        <dbReference type="EMBL" id="PIY96194.1"/>
    </source>
</evidence>
<evidence type="ECO:0000313" key="4">
    <source>
        <dbReference type="Proteomes" id="UP000230779"/>
    </source>
</evidence>
<sequence length="218" mass="25095">MRYLLCCLMAVFLFTAAALPASYVIQPGDCLYKLSPKLGFSVSELCLMNDLNTAGNKWIYAGDTLVYLTQQDINDAIYWCDKRMIELPPVDENFRHFQYTKEDLRSGKLRFSIYEPSGTHYTSVLCFAQAWRDFCQTHYSNNRHPELQPGEIWLTNTSPYSFANIPWSTKRMGRIAYGMRGNMVNPKEGVKPVFVKRSELEQHGVSIDTLIMINEGIY</sequence>
<dbReference type="EMBL" id="PFMD01000055">
    <property type="protein sequence ID" value="PIY96194.1"/>
    <property type="molecule type" value="Genomic_DNA"/>
</dbReference>
<evidence type="ECO:0000256" key="1">
    <source>
        <dbReference type="SAM" id="SignalP"/>
    </source>
</evidence>
<keyword evidence="1" id="KW-0732">Signal</keyword>
<dbReference type="AlphaFoldDB" id="A0A2M7RHK5"/>
<protein>
    <recommendedName>
        <fullName evidence="2">LysM domain-containing protein</fullName>
    </recommendedName>
</protein>
<proteinExistence type="predicted"/>
<feature type="signal peptide" evidence="1">
    <location>
        <begin position="1"/>
        <end position="20"/>
    </location>
</feature>
<evidence type="ECO:0000259" key="2">
    <source>
        <dbReference type="PROSITE" id="PS51782"/>
    </source>
</evidence>
<feature type="chain" id="PRO_5014999495" description="LysM domain-containing protein" evidence="1">
    <location>
        <begin position="21"/>
        <end position="218"/>
    </location>
</feature>
<name>A0A2M7RHK5_9BACT</name>
<reference evidence="3 4" key="1">
    <citation type="submission" date="2017-09" db="EMBL/GenBank/DDBJ databases">
        <title>Depth-based differentiation of microbial function through sediment-hosted aquifers and enrichment of novel symbionts in the deep terrestrial subsurface.</title>
        <authorList>
            <person name="Probst A.J."/>
            <person name="Ladd B."/>
            <person name="Jarett J.K."/>
            <person name="Geller-Mcgrath D.E."/>
            <person name="Sieber C.M."/>
            <person name="Emerson J.B."/>
            <person name="Anantharaman K."/>
            <person name="Thomas B.C."/>
            <person name="Malmstrom R."/>
            <person name="Stieglmeier M."/>
            <person name="Klingl A."/>
            <person name="Woyke T."/>
            <person name="Ryan C.M."/>
            <person name="Banfield J.F."/>
        </authorList>
    </citation>
    <scope>NUCLEOTIDE SEQUENCE [LARGE SCALE GENOMIC DNA]</scope>
    <source>
        <strain evidence="3">CG_4_10_14_0_8_um_filter_42_10</strain>
    </source>
</reference>
<accession>A0A2M7RHK5</accession>